<organism evidence="1 2">
    <name type="scientific">Lepraria neglecta</name>
    <dbReference type="NCBI Taxonomy" id="209136"/>
    <lineage>
        <taxon>Eukaryota</taxon>
        <taxon>Fungi</taxon>
        <taxon>Dikarya</taxon>
        <taxon>Ascomycota</taxon>
        <taxon>Pezizomycotina</taxon>
        <taxon>Lecanoromycetes</taxon>
        <taxon>OSLEUM clade</taxon>
        <taxon>Lecanoromycetidae</taxon>
        <taxon>Lecanorales</taxon>
        <taxon>Lecanorineae</taxon>
        <taxon>Stereocaulaceae</taxon>
        <taxon>Lepraria</taxon>
    </lineage>
</organism>
<protein>
    <submittedName>
        <fullName evidence="1">Uncharacterized protein</fullName>
    </submittedName>
</protein>
<dbReference type="AlphaFoldDB" id="A0AAD9ZAZ7"/>
<gene>
    <name evidence="1" type="ORF">OEA41_001945</name>
</gene>
<sequence length="126" mass="13920">MSFHSFGPIIPNNEGIDTITEILATILKLVIGRGGFKPIAQGYFKYTHQFANADNVSFSVADFREIGKQMTYYTLADASKGVGEFMKFERGKEWREVSFELEVGKGGYVGSGHLTRSPGTEASVDR</sequence>
<dbReference type="EMBL" id="JASNWA010000006">
    <property type="protein sequence ID" value="KAK3174699.1"/>
    <property type="molecule type" value="Genomic_DNA"/>
</dbReference>
<keyword evidence="2" id="KW-1185">Reference proteome</keyword>
<comment type="caution">
    <text evidence="1">The sequence shown here is derived from an EMBL/GenBank/DDBJ whole genome shotgun (WGS) entry which is preliminary data.</text>
</comment>
<accession>A0AAD9ZAZ7</accession>
<dbReference type="Proteomes" id="UP001276659">
    <property type="component" value="Unassembled WGS sequence"/>
</dbReference>
<name>A0AAD9ZAZ7_9LECA</name>
<proteinExistence type="predicted"/>
<evidence type="ECO:0000313" key="2">
    <source>
        <dbReference type="Proteomes" id="UP001276659"/>
    </source>
</evidence>
<reference evidence="1" key="1">
    <citation type="submission" date="2022-11" db="EMBL/GenBank/DDBJ databases">
        <title>Chromosomal genome sequence assembly and mating type (MAT) locus characterization of the leprose asexual lichenized fungus Lepraria neglecta (Nyl.) Erichsen.</title>
        <authorList>
            <person name="Allen J.L."/>
            <person name="Pfeffer B."/>
        </authorList>
    </citation>
    <scope>NUCLEOTIDE SEQUENCE</scope>
    <source>
        <strain evidence="1">Allen 5258</strain>
    </source>
</reference>
<evidence type="ECO:0000313" key="1">
    <source>
        <dbReference type="EMBL" id="KAK3174699.1"/>
    </source>
</evidence>